<proteinExistence type="predicted"/>
<accession>A0AAU7CCD7</accession>
<reference evidence="2" key="1">
    <citation type="submission" date="2024-05" db="EMBL/GenBank/DDBJ databases">
        <title>Planctomycetes of the genus Singulisphaera possess chitinolytic capabilities.</title>
        <authorList>
            <person name="Ivanova A."/>
        </authorList>
    </citation>
    <scope>NUCLEOTIDE SEQUENCE</scope>
    <source>
        <strain evidence="2">Ch08T</strain>
    </source>
</reference>
<organism evidence="2">
    <name type="scientific">Singulisphaera sp. Ch08</name>
    <dbReference type="NCBI Taxonomy" id="3120278"/>
    <lineage>
        <taxon>Bacteria</taxon>
        <taxon>Pseudomonadati</taxon>
        <taxon>Planctomycetota</taxon>
        <taxon>Planctomycetia</taxon>
        <taxon>Isosphaerales</taxon>
        <taxon>Isosphaeraceae</taxon>
        <taxon>Singulisphaera</taxon>
    </lineage>
</organism>
<dbReference type="AlphaFoldDB" id="A0AAU7CCD7"/>
<name>A0AAU7CCD7_9BACT</name>
<keyword evidence="1" id="KW-0732">Signal</keyword>
<protein>
    <submittedName>
        <fullName evidence="2">Uncharacterized protein</fullName>
    </submittedName>
</protein>
<feature type="chain" id="PRO_5043493020" evidence="1">
    <location>
        <begin position="25"/>
        <end position="251"/>
    </location>
</feature>
<dbReference type="RefSeq" id="WP_406695114.1">
    <property type="nucleotide sequence ID" value="NZ_CP155447.1"/>
</dbReference>
<feature type="signal peptide" evidence="1">
    <location>
        <begin position="1"/>
        <end position="24"/>
    </location>
</feature>
<sequence>MRSLLFRLVYAVVGLHMAGSFCEAAYVINAWMEIGGVHILDGPQETWVFVETRKVTEASFGILTAPRKTQVASQMLFKLSPAGEVKKVALTKDGPGFHHNSCSIIRLKEGFYLYRLPSLGHASAIFKWRGDHFGPLGQGESEADTKVIATIEQQDSAGRVFDSLEAVSAENGWTCVAKSPRTLAIPSKKFHSVKHNILISVRVGDYFRPIAVLAMFQTREGIRTKVLVDVPSPVPRGRPRLSRPPGPLHEL</sequence>
<evidence type="ECO:0000313" key="2">
    <source>
        <dbReference type="EMBL" id="XBH02371.1"/>
    </source>
</evidence>
<evidence type="ECO:0000256" key="1">
    <source>
        <dbReference type="SAM" id="SignalP"/>
    </source>
</evidence>
<gene>
    <name evidence="2" type="ORF">V5E97_29155</name>
</gene>
<dbReference type="EMBL" id="CP155447">
    <property type="protein sequence ID" value="XBH02371.1"/>
    <property type="molecule type" value="Genomic_DNA"/>
</dbReference>